<dbReference type="Pfam" id="PF06083">
    <property type="entry name" value="IL17"/>
    <property type="match status" value="1"/>
</dbReference>
<protein>
    <submittedName>
        <fullName evidence="6">Uncharacterized protein</fullName>
    </submittedName>
</protein>
<dbReference type="InterPro" id="IPR010345">
    <property type="entry name" value="IL-17_fam"/>
</dbReference>
<comment type="similarity">
    <text evidence="2">Belongs to the IL-17 family.</text>
</comment>
<evidence type="ECO:0000256" key="1">
    <source>
        <dbReference type="ARBA" id="ARBA00004613"/>
    </source>
</evidence>
<evidence type="ECO:0000256" key="5">
    <source>
        <dbReference type="SAM" id="Phobius"/>
    </source>
</evidence>
<keyword evidence="3" id="KW-0964">Secreted</keyword>
<name>A0A9D4N2X7_DREPO</name>
<reference evidence="6" key="2">
    <citation type="submission" date="2020-11" db="EMBL/GenBank/DDBJ databases">
        <authorList>
            <person name="McCartney M.A."/>
            <person name="Auch B."/>
            <person name="Kono T."/>
            <person name="Mallez S."/>
            <person name="Becker A."/>
            <person name="Gohl D.M."/>
            <person name="Silverstein K.A.T."/>
            <person name="Koren S."/>
            <person name="Bechman K.B."/>
            <person name="Herman A."/>
            <person name="Abrahante J.E."/>
            <person name="Garbe J."/>
        </authorList>
    </citation>
    <scope>NUCLEOTIDE SEQUENCE</scope>
    <source>
        <strain evidence="6">Duluth1</strain>
        <tissue evidence="6">Whole animal</tissue>
    </source>
</reference>
<accession>A0A9D4N2X7</accession>
<keyword evidence="7" id="KW-1185">Reference proteome</keyword>
<dbReference type="EMBL" id="JAIWYP010000001">
    <property type="protein sequence ID" value="KAH3886269.1"/>
    <property type="molecule type" value="Genomic_DNA"/>
</dbReference>
<keyword evidence="5" id="KW-0472">Membrane</keyword>
<dbReference type="InterPro" id="IPR029034">
    <property type="entry name" value="Cystine-knot_cytokine"/>
</dbReference>
<comment type="subcellular location">
    <subcellularLocation>
        <location evidence="1">Secreted</location>
    </subcellularLocation>
</comment>
<gene>
    <name evidence="6" type="ORF">DPMN_010271</name>
</gene>
<organism evidence="6 7">
    <name type="scientific">Dreissena polymorpha</name>
    <name type="common">Zebra mussel</name>
    <name type="synonym">Mytilus polymorpha</name>
    <dbReference type="NCBI Taxonomy" id="45954"/>
    <lineage>
        <taxon>Eukaryota</taxon>
        <taxon>Metazoa</taxon>
        <taxon>Spiralia</taxon>
        <taxon>Lophotrochozoa</taxon>
        <taxon>Mollusca</taxon>
        <taxon>Bivalvia</taxon>
        <taxon>Autobranchia</taxon>
        <taxon>Heteroconchia</taxon>
        <taxon>Euheterodonta</taxon>
        <taxon>Imparidentia</taxon>
        <taxon>Neoheterodontei</taxon>
        <taxon>Myida</taxon>
        <taxon>Dreissenoidea</taxon>
        <taxon>Dreissenidae</taxon>
        <taxon>Dreissena</taxon>
    </lineage>
</organism>
<dbReference type="Gene3D" id="2.10.90.10">
    <property type="entry name" value="Cystine-knot cytokines"/>
    <property type="match status" value="1"/>
</dbReference>
<keyword evidence="5" id="KW-1133">Transmembrane helix</keyword>
<keyword evidence="4" id="KW-0732">Signal</keyword>
<evidence type="ECO:0000256" key="2">
    <source>
        <dbReference type="ARBA" id="ARBA00007236"/>
    </source>
</evidence>
<evidence type="ECO:0000313" key="6">
    <source>
        <dbReference type="EMBL" id="KAH3886269.1"/>
    </source>
</evidence>
<keyword evidence="5" id="KW-0812">Transmembrane</keyword>
<feature type="transmembrane region" description="Helical" evidence="5">
    <location>
        <begin position="20"/>
        <end position="38"/>
    </location>
</feature>
<reference evidence="6" key="1">
    <citation type="journal article" date="2019" name="bioRxiv">
        <title>The Genome of the Zebra Mussel, Dreissena polymorpha: A Resource for Invasive Species Research.</title>
        <authorList>
            <person name="McCartney M.A."/>
            <person name="Auch B."/>
            <person name="Kono T."/>
            <person name="Mallez S."/>
            <person name="Zhang Y."/>
            <person name="Obille A."/>
            <person name="Becker A."/>
            <person name="Abrahante J.E."/>
            <person name="Garbe J."/>
            <person name="Badalamenti J.P."/>
            <person name="Herman A."/>
            <person name="Mangelson H."/>
            <person name="Liachko I."/>
            <person name="Sullivan S."/>
            <person name="Sone E.D."/>
            <person name="Koren S."/>
            <person name="Silverstein K.A.T."/>
            <person name="Beckman K.B."/>
            <person name="Gohl D.M."/>
        </authorList>
    </citation>
    <scope>NUCLEOTIDE SEQUENCE</scope>
    <source>
        <strain evidence="6">Duluth1</strain>
        <tissue evidence="6">Whole animal</tissue>
    </source>
</reference>
<evidence type="ECO:0000256" key="4">
    <source>
        <dbReference type="ARBA" id="ARBA00022729"/>
    </source>
</evidence>
<evidence type="ECO:0000256" key="3">
    <source>
        <dbReference type="ARBA" id="ARBA00022525"/>
    </source>
</evidence>
<comment type="caution">
    <text evidence="6">The sequence shown here is derived from an EMBL/GenBank/DDBJ whole genome shotgun (WGS) entry which is preliminary data.</text>
</comment>
<dbReference type="Proteomes" id="UP000828390">
    <property type="component" value="Unassembled WGS sequence"/>
</dbReference>
<proteinExistence type="inferred from homology"/>
<evidence type="ECO:0000313" key="7">
    <source>
        <dbReference type="Proteomes" id="UP000828390"/>
    </source>
</evidence>
<dbReference type="GO" id="GO:0005576">
    <property type="term" value="C:extracellular region"/>
    <property type="evidence" value="ECO:0007669"/>
    <property type="project" value="UniProtKB-SubCell"/>
</dbReference>
<sequence>MLNTTSTYNIYNWYKINYRSFNAALIVSVVTIVVSKFTNVECFPDSRISPICTEPDYFNTNFDNDIHESFLMLTPHEHVPTFDVENFKSIKRTHVYGNTTGCASSGSTCSWHYVINSDENRRPRDLIEAACNCKSRCQPVQYYVRVLRKIGCDLDSGRYIYRQVVEPVNVGCTCMLY</sequence>
<dbReference type="SUPFAM" id="SSF57501">
    <property type="entry name" value="Cystine-knot cytokines"/>
    <property type="match status" value="1"/>
</dbReference>
<dbReference type="GO" id="GO:0005125">
    <property type="term" value="F:cytokine activity"/>
    <property type="evidence" value="ECO:0007669"/>
    <property type="project" value="InterPro"/>
</dbReference>
<dbReference type="AlphaFoldDB" id="A0A9D4N2X7"/>